<keyword evidence="5 8" id="KW-0812">Transmembrane</keyword>
<accession>A0A3N0WXQ9</accession>
<dbReference type="PANTHER" id="PTHR30294:SF29">
    <property type="entry name" value="MULTIDRUG ABC TRANSPORTER PERMEASE YBHS-RELATED"/>
    <property type="match status" value="1"/>
</dbReference>
<evidence type="ECO:0000256" key="3">
    <source>
        <dbReference type="ARBA" id="ARBA00022448"/>
    </source>
</evidence>
<proteinExistence type="inferred from homology"/>
<dbReference type="InterPro" id="IPR013525">
    <property type="entry name" value="ABC2_TM"/>
</dbReference>
<dbReference type="Proteomes" id="UP000270224">
    <property type="component" value="Unassembled WGS sequence"/>
</dbReference>
<dbReference type="OrthoDB" id="9808686at2"/>
<feature type="transmembrane region" description="Helical" evidence="8">
    <location>
        <begin position="348"/>
        <end position="371"/>
    </location>
</feature>
<organism evidence="10 11">
    <name type="scientific">Kaistella daneshvariae</name>
    <dbReference type="NCBI Taxonomy" id="2487074"/>
    <lineage>
        <taxon>Bacteria</taxon>
        <taxon>Pseudomonadati</taxon>
        <taxon>Bacteroidota</taxon>
        <taxon>Flavobacteriia</taxon>
        <taxon>Flavobacteriales</taxon>
        <taxon>Weeksellaceae</taxon>
        <taxon>Chryseobacterium group</taxon>
        <taxon>Kaistella</taxon>
    </lineage>
</organism>
<protein>
    <submittedName>
        <fullName evidence="10">ABC transporter permease</fullName>
    </submittedName>
</protein>
<evidence type="ECO:0000259" key="9">
    <source>
        <dbReference type="PROSITE" id="PS51012"/>
    </source>
</evidence>
<dbReference type="PANTHER" id="PTHR30294">
    <property type="entry name" value="MEMBRANE COMPONENT OF ABC TRANSPORTER YHHJ-RELATED"/>
    <property type="match status" value="1"/>
</dbReference>
<comment type="subcellular location">
    <subcellularLocation>
        <location evidence="1">Cell membrane</location>
        <topology evidence="1">Multi-pass membrane protein</topology>
    </subcellularLocation>
</comment>
<keyword evidence="4" id="KW-1003">Cell membrane</keyword>
<evidence type="ECO:0000256" key="8">
    <source>
        <dbReference type="SAM" id="Phobius"/>
    </source>
</evidence>
<evidence type="ECO:0000256" key="2">
    <source>
        <dbReference type="ARBA" id="ARBA00007783"/>
    </source>
</evidence>
<evidence type="ECO:0000256" key="1">
    <source>
        <dbReference type="ARBA" id="ARBA00004651"/>
    </source>
</evidence>
<feature type="domain" description="ABC transmembrane type-2" evidence="9">
    <location>
        <begin position="129"/>
        <end position="373"/>
    </location>
</feature>
<feature type="transmembrane region" description="Helical" evidence="8">
    <location>
        <begin position="21"/>
        <end position="41"/>
    </location>
</feature>
<feature type="transmembrane region" description="Helical" evidence="8">
    <location>
        <begin position="182"/>
        <end position="204"/>
    </location>
</feature>
<dbReference type="GO" id="GO:0005886">
    <property type="term" value="C:plasma membrane"/>
    <property type="evidence" value="ECO:0007669"/>
    <property type="project" value="UniProtKB-SubCell"/>
</dbReference>
<dbReference type="Gene3D" id="3.40.1710.10">
    <property type="entry name" value="abc type-2 transporter like domain"/>
    <property type="match status" value="1"/>
</dbReference>
<dbReference type="RefSeq" id="WP_123265166.1">
    <property type="nucleotide sequence ID" value="NZ_RJUG01000002.1"/>
</dbReference>
<dbReference type="Pfam" id="PF12698">
    <property type="entry name" value="ABC2_membrane_3"/>
    <property type="match status" value="1"/>
</dbReference>
<keyword evidence="3" id="KW-0813">Transport</keyword>
<feature type="transmembrane region" description="Helical" evidence="8">
    <location>
        <begin position="225"/>
        <end position="252"/>
    </location>
</feature>
<feature type="transmembrane region" description="Helical" evidence="8">
    <location>
        <begin position="291"/>
        <end position="312"/>
    </location>
</feature>
<gene>
    <name evidence="10" type="ORF">EGI11_03950</name>
</gene>
<evidence type="ECO:0000256" key="5">
    <source>
        <dbReference type="ARBA" id="ARBA00022692"/>
    </source>
</evidence>
<reference evidence="11" key="1">
    <citation type="submission" date="2018-11" db="EMBL/GenBank/DDBJ databases">
        <title>Proposal to divide the Flavobacteriaceae and reorganize its genera based on Amino Acid Identity values calculated from whole genome sequences.</title>
        <authorList>
            <person name="Nicholson A.C."/>
            <person name="Gulvik C.A."/>
            <person name="Whitney A.M."/>
            <person name="Humrighouse B.W."/>
            <person name="Bell M."/>
            <person name="Holmens B."/>
            <person name="Steigerwalt A."/>
            <person name="Villarma A."/>
            <person name="Sheth M."/>
            <person name="Batra D."/>
            <person name="Pryor J."/>
            <person name="Bernardet J.-F."/>
            <person name="Hugo C."/>
            <person name="Kampfer P."/>
            <person name="Newman J."/>
            <person name="Mcquiston J.R."/>
        </authorList>
    </citation>
    <scope>NUCLEOTIDE SEQUENCE [LARGE SCALE GENOMIC DNA]</scope>
    <source>
        <strain evidence="11">H3056</strain>
    </source>
</reference>
<dbReference type="PROSITE" id="PS51012">
    <property type="entry name" value="ABC_TM2"/>
    <property type="match status" value="1"/>
</dbReference>
<evidence type="ECO:0000256" key="6">
    <source>
        <dbReference type="ARBA" id="ARBA00022989"/>
    </source>
</evidence>
<feature type="transmembrane region" description="Helical" evidence="8">
    <location>
        <begin position="258"/>
        <end position="284"/>
    </location>
</feature>
<comment type="caution">
    <text evidence="10">The sequence shown here is derived from an EMBL/GenBank/DDBJ whole genome shotgun (WGS) entry which is preliminary data.</text>
</comment>
<name>A0A3N0WXQ9_9FLAO</name>
<comment type="similarity">
    <text evidence="2">Belongs to the ABC-2 integral membrane protein family.</text>
</comment>
<dbReference type="InterPro" id="IPR051449">
    <property type="entry name" value="ABC-2_transporter_component"/>
</dbReference>
<evidence type="ECO:0000313" key="10">
    <source>
        <dbReference type="EMBL" id="ROI09918.1"/>
    </source>
</evidence>
<dbReference type="InterPro" id="IPR047817">
    <property type="entry name" value="ABC2_TM_bact-type"/>
</dbReference>
<dbReference type="GO" id="GO:0140359">
    <property type="term" value="F:ABC-type transporter activity"/>
    <property type="evidence" value="ECO:0007669"/>
    <property type="project" value="InterPro"/>
</dbReference>
<evidence type="ECO:0000313" key="11">
    <source>
        <dbReference type="Proteomes" id="UP000270224"/>
    </source>
</evidence>
<keyword evidence="6 8" id="KW-1133">Transmembrane helix</keyword>
<evidence type="ECO:0000256" key="4">
    <source>
        <dbReference type="ARBA" id="ARBA00022475"/>
    </source>
</evidence>
<dbReference type="AlphaFoldDB" id="A0A3N0WXQ9"/>
<keyword evidence="7 8" id="KW-0472">Membrane</keyword>
<evidence type="ECO:0000256" key="7">
    <source>
        <dbReference type="ARBA" id="ARBA00023136"/>
    </source>
</evidence>
<sequence>MLRTLRILIKKEFLQIFRNKSILAIIFVMPVIQLVILPLAANYEIKDIKIAVVDHDKTTESRELLRKITASGYFKIVNYGENYTKAYQEIEKDKADLIIEIPNNFEKDLVRENSEKVLIAINAINGTKAGLSASCLAQILQNYNRQIQLKMAPELESAQEITGLEIVPNFWFNPNYNYRLSLVPGILVFLVTLITGYLAALNIVQEKEIGTIEQINVSPIKKRDFILGKLIPFWILAMVAFTIGLLVTIFIYKIEMQGSFLLLYGFISVYLVTVLGIGLLVSVYSETQQQAMFMVFFFMMIFVLMSGLFTPIESMEDWAKFIAYANPVTYGVEGVRLIMLKNSGFKDLVPHFAFILGLGIVVITWAGFALPKNQLKCNKIK</sequence>
<dbReference type="EMBL" id="RJUG01000002">
    <property type="protein sequence ID" value="ROI09918.1"/>
    <property type="molecule type" value="Genomic_DNA"/>
</dbReference>